<dbReference type="AlphaFoldDB" id="A0A660SB10"/>
<reference evidence="1 2" key="1">
    <citation type="submission" date="2018-06" db="EMBL/GenBank/DDBJ databases">
        <title>Extensive metabolic versatility and redundancy in microbially diverse, dynamic hydrothermal sediments.</title>
        <authorList>
            <person name="Dombrowski N."/>
            <person name="Teske A."/>
            <person name="Baker B.J."/>
        </authorList>
    </citation>
    <scope>NUCLEOTIDE SEQUENCE [LARGE SCALE GENOMIC DNA]</scope>
    <source>
        <strain evidence="1">B35_G9</strain>
    </source>
</reference>
<name>A0A660SB10_UNCT6</name>
<organism evidence="1 2">
    <name type="scientific">candidate division TA06 bacterium</name>
    <dbReference type="NCBI Taxonomy" id="2250710"/>
    <lineage>
        <taxon>Bacteria</taxon>
        <taxon>Bacteria division TA06</taxon>
    </lineage>
</organism>
<dbReference type="Gene3D" id="2.130.10.10">
    <property type="entry name" value="YVTN repeat-like/Quinoprotein amine dehydrogenase"/>
    <property type="match status" value="1"/>
</dbReference>
<sequence>MKSVIVSLLLLFNFVYGANKIMTYEGKNLREGNGNGIEIHENYVKAGFRLKRLEALNEEYLKTITVSNNEIYVGTGLSGKIYVFRNNKFNLFADSIDANVNIIKKIGNDLYAGTSPEGILFIQTGNNKKRVKTGEFSINDIVKSGNNILLATSSNGKILSFNGKTTKLFHQFDATSVNRLILVKKKLYAFCSDPASVYLLDDHGGILHSYQFKENEIADVSVRNGTIFVAVNSKNDMGNTKGIIYKLNSDFSSCMKIIETANFINSIVLFDKYILFSAGNRGVLYATNIAFYSSYPIKIRETDDLIFTKIIRANNRIFAISSHQGALYEIEPASYGYYVTKPIYFASPVKIFDIEVVGMTHPQMYYRGGNISVGDSINAPWSRYQVGTLAKESPILFLQLKVNLSADSRIYGFRIDYEKRSCPPVIDSIVLSPPGILYTDGFFRGYNKRAKRSKITRLKNVGFSIKNSAKDIENSRRSLIIYAKSEDNGSLFYSIRLKSLHLNKTYNVVKGDSNHFFILNTDRYPDGTYRLFISVRSENQQAVHGQTTPFLIDNTPPAITNYRFSKHNLHISLSDTTGIYDIKYCTNGSEWKPVYLKSYQIYKKKTNITIPIKKKPDFIIIKLTDIFGNTGYFTIKER</sequence>
<dbReference type="EMBL" id="QNBC01000006">
    <property type="protein sequence ID" value="RKX67929.1"/>
    <property type="molecule type" value="Genomic_DNA"/>
</dbReference>
<accession>A0A660SB10</accession>
<dbReference type="SUPFAM" id="SSF50998">
    <property type="entry name" value="Quinoprotein alcohol dehydrogenase-like"/>
    <property type="match status" value="1"/>
</dbReference>
<dbReference type="Proteomes" id="UP000282321">
    <property type="component" value="Unassembled WGS sequence"/>
</dbReference>
<comment type="caution">
    <text evidence="1">The sequence shown here is derived from an EMBL/GenBank/DDBJ whole genome shotgun (WGS) entry which is preliminary data.</text>
</comment>
<evidence type="ECO:0000313" key="1">
    <source>
        <dbReference type="EMBL" id="RKX67929.1"/>
    </source>
</evidence>
<protein>
    <submittedName>
        <fullName evidence="1">Uncharacterized protein</fullName>
    </submittedName>
</protein>
<dbReference type="InterPro" id="IPR015943">
    <property type="entry name" value="WD40/YVTN_repeat-like_dom_sf"/>
</dbReference>
<gene>
    <name evidence="1" type="ORF">DRP44_00945</name>
</gene>
<proteinExistence type="predicted"/>
<dbReference type="SUPFAM" id="SSF63825">
    <property type="entry name" value="YWTD domain"/>
    <property type="match status" value="1"/>
</dbReference>
<evidence type="ECO:0000313" key="2">
    <source>
        <dbReference type="Proteomes" id="UP000282321"/>
    </source>
</evidence>
<dbReference type="InterPro" id="IPR011047">
    <property type="entry name" value="Quinoprotein_ADH-like_sf"/>
</dbReference>